<evidence type="ECO:0000313" key="4">
    <source>
        <dbReference type="Proteomes" id="UP000427071"/>
    </source>
</evidence>
<feature type="transmembrane region" description="Helical" evidence="1">
    <location>
        <begin position="187"/>
        <end position="206"/>
    </location>
</feature>
<feature type="transmembrane region" description="Helical" evidence="1">
    <location>
        <begin position="251"/>
        <end position="278"/>
    </location>
</feature>
<dbReference type="GO" id="GO:0080120">
    <property type="term" value="P:CAAX-box protein maturation"/>
    <property type="evidence" value="ECO:0007669"/>
    <property type="project" value="UniProtKB-ARBA"/>
</dbReference>
<dbReference type="PANTHER" id="PTHR39430:SF1">
    <property type="entry name" value="PROTEASE"/>
    <property type="match status" value="1"/>
</dbReference>
<feature type="transmembrane region" description="Helical" evidence="1">
    <location>
        <begin position="161"/>
        <end position="181"/>
    </location>
</feature>
<keyword evidence="3" id="KW-0645">Protease</keyword>
<dbReference type="GO" id="GO:0006508">
    <property type="term" value="P:proteolysis"/>
    <property type="evidence" value="ECO:0007669"/>
    <property type="project" value="UniProtKB-KW"/>
</dbReference>
<gene>
    <name evidence="3" type="ORF">CKALI_07075</name>
</gene>
<dbReference type="InterPro" id="IPR003675">
    <property type="entry name" value="Rce1/LyrA-like_dom"/>
</dbReference>
<evidence type="ECO:0000313" key="3">
    <source>
        <dbReference type="EMBL" id="QGU02277.1"/>
    </source>
</evidence>
<dbReference type="KEGG" id="ckw:CKALI_07075"/>
<keyword evidence="1" id="KW-0812">Transmembrane</keyword>
<reference evidence="4" key="1">
    <citation type="submission" date="2019-11" db="EMBL/GenBank/DDBJ databases">
        <title>Complete genome sequence of Corynebacterium kalinowskii 1959, a novel Corynebacterium species isolated from soil of a small paddock in Vilsendorf, Germany.</title>
        <authorList>
            <person name="Schaffert L."/>
            <person name="Ruwe M."/>
            <person name="Milse J."/>
            <person name="Hanuschka K."/>
            <person name="Ortseifen V."/>
            <person name="Droste J."/>
            <person name="Brandt D."/>
            <person name="Schlueter L."/>
            <person name="Kutter Y."/>
            <person name="Vinke S."/>
            <person name="Viehoefer P."/>
            <person name="Jacob L."/>
            <person name="Luebke N.-C."/>
            <person name="Schulte-Berndt E."/>
            <person name="Hain C."/>
            <person name="Linder M."/>
            <person name="Schmidt P."/>
            <person name="Wollenschlaeger L."/>
            <person name="Luttermann T."/>
            <person name="Thieme E."/>
            <person name="Hassa J."/>
            <person name="Haak M."/>
            <person name="Wittchen M."/>
            <person name="Mentz A."/>
            <person name="Persicke M."/>
            <person name="Busche T."/>
            <person name="Ruckert C."/>
        </authorList>
    </citation>
    <scope>NUCLEOTIDE SEQUENCE [LARGE SCALE GENOMIC DNA]</scope>
    <source>
        <strain evidence="4">1959</strain>
    </source>
</reference>
<feature type="transmembrane region" description="Helical" evidence="1">
    <location>
        <begin position="211"/>
        <end position="231"/>
    </location>
</feature>
<keyword evidence="1" id="KW-0472">Membrane</keyword>
<sequence length="296" mass="31850">MRSILSSPDQPQSFEQQSTLTKVLRNPFFRLLAFFLLSGVVGMPIALASGGLSDTAQTAVVSILTALITYWLVAWLCEGRRVPFELAPLRSWQLLAGLIVGGALFLICVGTTVPFAEVHLTRTESIDWSLWRDRLISSVITAGIAEEIITRGVIYRFLESVLGTWLAVVISGAVFGALHLGNENATAWSAVAIALTAGVFFGLLYALTRSLWLVIGVHAAWNAMQGVILGMPVSGNTTVGIWTTSLAGHEAVTGGAFGIEASVLTVLVFAVVTAVLVWQVHRTNMAFGPKWLVKER</sequence>
<dbReference type="AlphaFoldDB" id="A0A6B8VRN4"/>
<dbReference type="EMBL" id="CP046452">
    <property type="protein sequence ID" value="QGU02277.1"/>
    <property type="molecule type" value="Genomic_DNA"/>
</dbReference>
<feature type="transmembrane region" description="Helical" evidence="1">
    <location>
        <begin position="55"/>
        <end position="73"/>
    </location>
</feature>
<dbReference type="GO" id="GO:0004175">
    <property type="term" value="F:endopeptidase activity"/>
    <property type="evidence" value="ECO:0007669"/>
    <property type="project" value="UniProtKB-ARBA"/>
</dbReference>
<accession>A0A6B8VRN4</accession>
<feature type="transmembrane region" description="Helical" evidence="1">
    <location>
        <begin position="135"/>
        <end position="154"/>
    </location>
</feature>
<evidence type="ECO:0000259" key="2">
    <source>
        <dbReference type="Pfam" id="PF02517"/>
    </source>
</evidence>
<feature type="domain" description="CAAX prenyl protease 2/Lysostaphin resistance protein A-like" evidence="2">
    <location>
        <begin position="135"/>
        <end position="224"/>
    </location>
</feature>
<keyword evidence="3" id="KW-0378">Hydrolase</keyword>
<organism evidence="3 4">
    <name type="scientific">Corynebacterium kalinowskii</name>
    <dbReference type="NCBI Taxonomy" id="2675216"/>
    <lineage>
        <taxon>Bacteria</taxon>
        <taxon>Bacillati</taxon>
        <taxon>Actinomycetota</taxon>
        <taxon>Actinomycetes</taxon>
        <taxon>Mycobacteriales</taxon>
        <taxon>Corynebacteriaceae</taxon>
        <taxon>Corynebacterium</taxon>
    </lineage>
</organism>
<dbReference type="Proteomes" id="UP000427071">
    <property type="component" value="Chromosome"/>
</dbReference>
<protein>
    <submittedName>
        <fullName evidence="3">CAAX amino terminal protease self- immunity</fullName>
    </submittedName>
</protein>
<feature type="transmembrane region" description="Helical" evidence="1">
    <location>
        <begin position="94"/>
        <end position="115"/>
    </location>
</feature>
<name>A0A6B8VRN4_9CORY</name>
<dbReference type="PANTHER" id="PTHR39430">
    <property type="entry name" value="MEMBRANE-ASSOCIATED PROTEASE-RELATED"/>
    <property type="match status" value="1"/>
</dbReference>
<feature type="transmembrane region" description="Helical" evidence="1">
    <location>
        <begin position="28"/>
        <end position="49"/>
    </location>
</feature>
<keyword evidence="4" id="KW-1185">Reference proteome</keyword>
<proteinExistence type="predicted"/>
<keyword evidence="1" id="KW-1133">Transmembrane helix</keyword>
<evidence type="ECO:0000256" key="1">
    <source>
        <dbReference type="SAM" id="Phobius"/>
    </source>
</evidence>
<dbReference type="Pfam" id="PF02517">
    <property type="entry name" value="Rce1-like"/>
    <property type="match status" value="1"/>
</dbReference>